<gene>
    <name evidence="2" type="ORF">GGR15_001672</name>
</gene>
<dbReference type="Proteomes" id="UP000576368">
    <property type="component" value="Unassembled WGS sequence"/>
</dbReference>
<dbReference type="GeneID" id="86893741"/>
<protein>
    <submittedName>
        <fullName evidence="2">Uncharacterized protein</fullName>
    </submittedName>
</protein>
<name>A0A7X5YBI6_9BACT</name>
<accession>A0A7X5YBI6</accession>
<feature type="compositionally biased region" description="Polar residues" evidence="1">
    <location>
        <begin position="18"/>
        <end position="33"/>
    </location>
</feature>
<dbReference type="RefSeq" id="WP_158571967.1">
    <property type="nucleotide sequence ID" value="NZ_BMPA01000006.1"/>
</dbReference>
<dbReference type="EMBL" id="JAATLI010000005">
    <property type="protein sequence ID" value="NJC18055.1"/>
    <property type="molecule type" value="Genomic_DNA"/>
</dbReference>
<evidence type="ECO:0000313" key="3">
    <source>
        <dbReference type="Proteomes" id="UP000576368"/>
    </source>
</evidence>
<dbReference type="AlphaFoldDB" id="A0A7X5YBI6"/>
<proteinExistence type="predicted"/>
<comment type="caution">
    <text evidence="2">The sequence shown here is derived from an EMBL/GenBank/DDBJ whole genome shotgun (WGS) entry which is preliminary data.</text>
</comment>
<evidence type="ECO:0000256" key="1">
    <source>
        <dbReference type="SAM" id="MobiDB-lite"/>
    </source>
</evidence>
<sequence length="49" mass="5605">MTRSIRSNQKIKRHQKFTHTSPILQSQSSNGNETKGERLSFAYRSLSPA</sequence>
<evidence type="ECO:0000313" key="2">
    <source>
        <dbReference type="EMBL" id="NJC18055.1"/>
    </source>
</evidence>
<organism evidence="2 3">
    <name type="scientific">Butyricimonas paravirosa</name>
    <dbReference type="NCBI Taxonomy" id="1472417"/>
    <lineage>
        <taxon>Bacteria</taxon>
        <taxon>Pseudomonadati</taxon>
        <taxon>Bacteroidota</taxon>
        <taxon>Bacteroidia</taxon>
        <taxon>Bacteroidales</taxon>
        <taxon>Odoribacteraceae</taxon>
        <taxon>Butyricimonas</taxon>
    </lineage>
</organism>
<reference evidence="2 3" key="1">
    <citation type="submission" date="2020-03" db="EMBL/GenBank/DDBJ databases">
        <title>Genomic Encyclopedia of Type Strains, Phase IV (KMG-IV): sequencing the most valuable type-strain genomes for metagenomic binning, comparative biology and taxonomic classification.</title>
        <authorList>
            <person name="Goeker M."/>
        </authorList>
    </citation>
    <scope>NUCLEOTIDE SEQUENCE [LARGE SCALE GENOMIC DNA]</scope>
    <source>
        <strain evidence="2 3">DSM 105722</strain>
    </source>
</reference>
<feature type="region of interest" description="Disordered" evidence="1">
    <location>
        <begin position="1"/>
        <end position="49"/>
    </location>
</feature>